<evidence type="ECO:0000256" key="2">
    <source>
        <dbReference type="ARBA" id="ARBA00022448"/>
    </source>
</evidence>
<feature type="transmembrane region" description="Helical" evidence="7">
    <location>
        <begin position="395"/>
        <end position="414"/>
    </location>
</feature>
<keyword evidence="3" id="KW-1003">Cell membrane</keyword>
<feature type="transmembrane region" description="Helical" evidence="7">
    <location>
        <begin position="89"/>
        <end position="107"/>
    </location>
</feature>
<feature type="transmembrane region" description="Helical" evidence="7">
    <location>
        <begin position="328"/>
        <end position="353"/>
    </location>
</feature>
<evidence type="ECO:0000256" key="5">
    <source>
        <dbReference type="ARBA" id="ARBA00022989"/>
    </source>
</evidence>
<dbReference type="RefSeq" id="WP_231878098.1">
    <property type="nucleotide sequence ID" value="NZ_LHZR01000110.1"/>
</dbReference>
<feature type="domain" description="Major facilitator superfamily (MFS) profile" evidence="8">
    <location>
        <begin position="12"/>
        <end position="420"/>
    </location>
</feature>
<feature type="transmembrane region" description="Helical" evidence="7">
    <location>
        <begin position="57"/>
        <end position="77"/>
    </location>
</feature>
<name>A0A149TGW8_9PROT</name>
<dbReference type="GO" id="GO:0005886">
    <property type="term" value="C:plasma membrane"/>
    <property type="evidence" value="ECO:0007669"/>
    <property type="project" value="UniProtKB-SubCell"/>
</dbReference>
<evidence type="ECO:0000256" key="4">
    <source>
        <dbReference type="ARBA" id="ARBA00022692"/>
    </source>
</evidence>
<feature type="transmembrane region" description="Helical" evidence="7">
    <location>
        <begin position="155"/>
        <end position="176"/>
    </location>
</feature>
<comment type="caution">
    <text evidence="9">The sequence shown here is derived from an EMBL/GenBank/DDBJ whole genome shotgun (WGS) entry which is preliminary data.</text>
</comment>
<dbReference type="Gene3D" id="1.20.1250.20">
    <property type="entry name" value="MFS general substrate transporter like domains"/>
    <property type="match status" value="2"/>
</dbReference>
<gene>
    <name evidence="9" type="ORF">AD945_10870</name>
</gene>
<dbReference type="Pfam" id="PF07690">
    <property type="entry name" value="MFS_1"/>
    <property type="match status" value="1"/>
</dbReference>
<dbReference type="PANTHER" id="PTHR43045:SF1">
    <property type="entry name" value="SHIKIMATE TRANSPORTER"/>
    <property type="match status" value="1"/>
</dbReference>
<proteinExistence type="predicted"/>
<dbReference type="SUPFAM" id="SSF103473">
    <property type="entry name" value="MFS general substrate transporter"/>
    <property type="match status" value="1"/>
</dbReference>
<dbReference type="InterPro" id="IPR011701">
    <property type="entry name" value="MFS"/>
</dbReference>
<evidence type="ECO:0000313" key="9">
    <source>
        <dbReference type="EMBL" id="KXV47100.1"/>
    </source>
</evidence>
<feature type="transmembrane region" description="Helical" evidence="7">
    <location>
        <begin position="365"/>
        <end position="389"/>
    </location>
</feature>
<comment type="subcellular location">
    <subcellularLocation>
        <location evidence="1">Cell membrane</location>
        <topology evidence="1">Multi-pass membrane protein</topology>
    </subcellularLocation>
</comment>
<dbReference type="InterPro" id="IPR020846">
    <property type="entry name" value="MFS_dom"/>
</dbReference>
<evidence type="ECO:0000256" key="7">
    <source>
        <dbReference type="SAM" id="Phobius"/>
    </source>
</evidence>
<keyword evidence="4 7" id="KW-0812">Transmembrane</keyword>
<reference evidence="9 10" key="1">
    <citation type="submission" date="2015-06" db="EMBL/GenBank/DDBJ databases">
        <title>Improved classification and identification of acetic acid bacteria using matrix-assisted laser desorption/ionization time-of-flight mass spectrometry; Gluconobacter nephelii and Gluconobacter uchimurae are later heterotypic synonyms of Gluconobacter japonicus and Gluconobacter oxydans, respectively.</title>
        <authorList>
            <person name="Li L."/>
            <person name="Cleenwerck I."/>
            <person name="De Vuyst L."/>
            <person name="Vandamme P."/>
        </authorList>
    </citation>
    <scope>NUCLEOTIDE SEQUENCE [LARGE SCALE GENOMIC DNA]</scope>
    <source>
        <strain evidence="9 10">LMG 1768</strain>
    </source>
</reference>
<dbReference type="Proteomes" id="UP000075636">
    <property type="component" value="Unassembled WGS sequence"/>
</dbReference>
<evidence type="ECO:0000256" key="1">
    <source>
        <dbReference type="ARBA" id="ARBA00004651"/>
    </source>
</evidence>
<dbReference type="AlphaFoldDB" id="A0A149TGW8"/>
<feature type="transmembrane region" description="Helical" evidence="7">
    <location>
        <begin position="113"/>
        <end position="134"/>
    </location>
</feature>
<keyword evidence="6 7" id="KW-0472">Membrane</keyword>
<keyword evidence="5 7" id="KW-1133">Transmembrane helix</keyword>
<protein>
    <submittedName>
        <fullName evidence="9">Sugar transporter</fullName>
    </submittedName>
</protein>
<dbReference type="PROSITE" id="PS50850">
    <property type="entry name" value="MFS"/>
    <property type="match status" value="1"/>
</dbReference>
<evidence type="ECO:0000259" key="8">
    <source>
        <dbReference type="PROSITE" id="PS50850"/>
    </source>
</evidence>
<evidence type="ECO:0000256" key="3">
    <source>
        <dbReference type="ARBA" id="ARBA00022475"/>
    </source>
</evidence>
<dbReference type="PATRIC" id="fig|318683.6.peg.2207"/>
<keyword evidence="9" id="KW-0762">Sugar transport</keyword>
<organism evidence="9 10">
    <name type="scientific">Gluconobacter albidus</name>
    <dbReference type="NCBI Taxonomy" id="318683"/>
    <lineage>
        <taxon>Bacteria</taxon>
        <taxon>Pseudomonadati</taxon>
        <taxon>Pseudomonadota</taxon>
        <taxon>Alphaproteobacteria</taxon>
        <taxon>Acetobacterales</taxon>
        <taxon>Acetobacteraceae</taxon>
        <taxon>Gluconobacter</taxon>
    </lineage>
</organism>
<dbReference type="InterPro" id="IPR036259">
    <property type="entry name" value="MFS_trans_sf"/>
</dbReference>
<feature type="transmembrane region" description="Helical" evidence="7">
    <location>
        <begin position="271"/>
        <end position="291"/>
    </location>
</feature>
<dbReference type="PANTHER" id="PTHR43045">
    <property type="entry name" value="SHIKIMATE TRANSPORTER"/>
    <property type="match status" value="1"/>
</dbReference>
<dbReference type="EMBL" id="LHZR01000110">
    <property type="protein sequence ID" value="KXV47100.1"/>
    <property type="molecule type" value="Genomic_DNA"/>
</dbReference>
<dbReference type="GO" id="GO:0022857">
    <property type="term" value="F:transmembrane transporter activity"/>
    <property type="evidence" value="ECO:0007669"/>
    <property type="project" value="InterPro"/>
</dbReference>
<sequence length="429" mass="46393">MGAIWVRTVKLATISAMIGNVVEWYDFALYTAATPLVFSRIFFSQQHDPFLTQIETIAVFALGFLVRPLGGMIFGAIGDRYGSVTSLRWTLFIIGGATALIGTLPTYEQIGLLAPLLLLVLRLVQGIAAGGEWAGSTLVIGQARPPGRPDQRNMALALSQSGVALGMVLGTATMWGLRHMPEHVFLSWGWRFGFLATLPFVAVGLFLRSQRELSGKETLPQARQPRLMQFLRQKPLTVIRGVGIRLAENGGIYLISVFGLVYGRAHHVPDSLLLAGMTCGLIADGLAMPFFGWLSTRFGAAQVYLAGICALVLLIVPFFWVVSTGQPVAVIGGFVLIMMLGHAPMIAVEPILLERLFPPFCQYSGVALAHELGSTLAGGISPFLATVLYYRTGSVTGIMVYVFLLALGSAMALYRSGMHEVVEDHSSQF</sequence>
<evidence type="ECO:0000313" key="10">
    <source>
        <dbReference type="Proteomes" id="UP000075636"/>
    </source>
</evidence>
<keyword evidence="2" id="KW-0813">Transport</keyword>
<evidence type="ECO:0000256" key="6">
    <source>
        <dbReference type="ARBA" id="ARBA00023136"/>
    </source>
</evidence>
<feature type="transmembrane region" description="Helical" evidence="7">
    <location>
        <begin position="188"/>
        <end position="207"/>
    </location>
</feature>
<feature type="transmembrane region" description="Helical" evidence="7">
    <location>
        <begin position="303"/>
        <end position="322"/>
    </location>
</feature>
<accession>A0A149TGW8</accession>